<accession>A0A8X6I3U5</accession>
<evidence type="ECO:0000313" key="2">
    <source>
        <dbReference type="EMBL" id="GFS29646.1"/>
    </source>
</evidence>
<dbReference type="InterPro" id="IPR001496">
    <property type="entry name" value="SOCS_box"/>
</dbReference>
<proteinExistence type="predicted"/>
<organism evidence="2 3">
    <name type="scientific">Nephila pilipes</name>
    <name type="common">Giant wood spider</name>
    <name type="synonym">Nephila maculata</name>
    <dbReference type="NCBI Taxonomy" id="299642"/>
    <lineage>
        <taxon>Eukaryota</taxon>
        <taxon>Metazoa</taxon>
        <taxon>Ecdysozoa</taxon>
        <taxon>Arthropoda</taxon>
        <taxon>Chelicerata</taxon>
        <taxon>Arachnida</taxon>
        <taxon>Araneae</taxon>
        <taxon>Araneomorphae</taxon>
        <taxon>Entelegynae</taxon>
        <taxon>Araneoidea</taxon>
        <taxon>Nephilidae</taxon>
        <taxon>Nephila</taxon>
    </lineage>
</organism>
<evidence type="ECO:0000259" key="1">
    <source>
        <dbReference type="PROSITE" id="PS50225"/>
    </source>
</evidence>
<dbReference type="PROSITE" id="PS50225">
    <property type="entry name" value="SOCS"/>
    <property type="match status" value="1"/>
</dbReference>
<dbReference type="EMBL" id="BMAW01041576">
    <property type="protein sequence ID" value="GFS29646.1"/>
    <property type="molecule type" value="Genomic_DNA"/>
</dbReference>
<protein>
    <submittedName>
        <fullName evidence="2">SOCS box domain-containing protein</fullName>
    </submittedName>
</protein>
<dbReference type="SMART" id="SM00969">
    <property type="entry name" value="SOCS_box"/>
    <property type="match status" value="1"/>
</dbReference>
<evidence type="ECO:0000313" key="3">
    <source>
        <dbReference type="Proteomes" id="UP000887013"/>
    </source>
</evidence>
<gene>
    <name evidence="2" type="primary">AVEN_73428_1</name>
    <name evidence="2" type="ORF">NPIL_414881</name>
</gene>
<dbReference type="CDD" id="cd03716">
    <property type="entry name" value="SOCS_ASB_like"/>
    <property type="match status" value="1"/>
</dbReference>
<dbReference type="Proteomes" id="UP000887013">
    <property type="component" value="Unassembled WGS sequence"/>
</dbReference>
<comment type="caution">
    <text evidence="2">The sequence shown here is derived from an EMBL/GenBank/DDBJ whole genome shotgun (WGS) entry which is preliminary data.</text>
</comment>
<dbReference type="OrthoDB" id="6432997at2759"/>
<keyword evidence="3" id="KW-1185">Reference proteome</keyword>
<dbReference type="Pfam" id="PF07525">
    <property type="entry name" value="SOCS_box"/>
    <property type="match status" value="1"/>
</dbReference>
<sequence length="394" mass="47357">MDDLFVEYWQKVLINSCFFEVCFQNKYPRNLTIFLKKSEYQKLKCVRHSSFLRDDEHFIINYERRGMDFLDLATDSKSKCLFTHYFGGNFKDYQLARLYRNYLQEYPCDLFLLKFIRLAVEDSHLRFKIVIGLLKRMKNVFHENNCGIYLHLKDVFLKILYPVCTESTIIRDFLFSFNYDTNAINREENTIAEFLFHHAFVSRYYNKEERTWNINIVYNCLSNKKFEDVRRAFGYYIPSRFTPFHLERNQTIVSTIMCLSDADLLSKPFRIGLLSKERFHLMIQFFRTYFQCPVPAACQIMRLFWRAIPDAFFTFEELTLCYSYIMSPEELRRIIDFFSYVVGEEVCVSQPRTLKHLSRITVRLVMKENGQLCPENIEKLLVPLEVKSFLTLLK</sequence>
<name>A0A8X6I3U5_NEPPI</name>
<reference evidence="2" key="1">
    <citation type="submission" date="2020-08" db="EMBL/GenBank/DDBJ databases">
        <title>Multicomponent nature underlies the extraordinary mechanical properties of spider dragline silk.</title>
        <authorList>
            <person name="Kono N."/>
            <person name="Nakamura H."/>
            <person name="Mori M."/>
            <person name="Yoshida Y."/>
            <person name="Ohtoshi R."/>
            <person name="Malay A.D."/>
            <person name="Moran D.A.P."/>
            <person name="Tomita M."/>
            <person name="Numata K."/>
            <person name="Arakawa K."/>
        </authorList>
    </citation>
    <scope>NUCLEOTIDE SEQUENCE</scope>
</reference>
<feature type="domain" description="SOCS box" evidence="1">
    <location>
        <begin position="349"/>
        <end position="394"/>
    </location>
</feature>
<dbReference type="AlphaFoldDB" id="A0A8X6I3U5"/>